<keyword evidence="1" id="KW-0479">Metal-binding</keyword>
<dbReference type="GO" id="GO:0046872">
    <property type="term" value="F:metal ion binding"/>
    <property type="evidence" value="ECO:0007669"/>
    <property type="project" value="UniProtKB-KW"/>
</dbReference>
<evidence type="ECO:0000259" key="3">
    <source>
        <dbReference type="PROSITE" id="PS51677"/>
    </source>
</evidence>
<dbReference type="OrthoDB" id="5352625at2"/>
<name>A0A1G9CNZ5_9BACT</name>
<dbReference type="CDD" id="cd10917">
    <property type="entry name" value="CE4_NodB_like_6s_7s"/>
    <property type="match status" value="1"/>
</dbReference>
<evidence type="ECO:0000256" key="2">
    <source>
        <dbReference type="ARBA" id="ARBA00022801"/>
    </source>
</evidence>
<dbReference type="InterPro" id="IPR011330">
    <property type="entry name" value="Glyco_hydro/deAcase_b/a-brl"/>
</dbReference>
<dbReference type="PANTHER" id="PTHR10587:SF133">
    <property type="entry name" value="CHITIN DEACETYLASE 1-RELATED"/>
    <property type="match status" value="1"/>
</dbReference>
<dbReference type="GO" id="GO:0005975">
    <property type="term" value="P:carbohydrate metabolic process"/>
    <property type="evidence" value="ECO:0007669"/>
    <property type="project" value="InterPro"/>
</dbReference>
<evidence type="ECO:0000313" key="4">
    <source>
        <dbReference type="EMBL" id="SDK53372.1"/>
    </source>
</evidence>
<dbReference type="PROSITE" id="PS51677">
    <property type="entry name" value="NODB"/>
    <property type="match status" value="1"/>
</dbReference>
<proteinExistence type="predicted"/>
<dbReference type="InterPro" id="IPR050248">
    <property type="entry name" value="Polysacc_deacetylase_ArnD"/>
</dbReference>
<evidence type="ECO:0000313" key="5">
    <source>
        <dbReference type="Proteomes" id="UP000199053"/>
    </source>
</evidence>
<keyword evidence="2" id="KW-0378">Hydrolase</keyword>
<evidence type="ECO:0000256" key="1">
    <source>
        <dbReference type="ARBA" id="ARBA00022723"/>
    </source>
</evidence>
<dbReference type="SUPFAM" id="SSF88713">
    <property type="entry name" value="Glycoside hydrolase/deacetylase"/>
    <property type="match status" value="1"/>
</dbReference>
<dbReference type="AlphaFoldDB" id="A0A1G9CNZ5"/>
<protein>
    <submittedName>
        <fullName evidence="4">Polysaccharide deacetylase</fullName>
    </submittedName>
</protein>
<gene>
    <name evidence="4" type="ORF">SAMN05660337_0746</name>
</gene>
<dbReference type="Proteomes" id="UP000199053">
    <property type="component" value="Unassembled WGS sequence"/>
</dbReference>
<feature type="domain" description="NodB homology" evidence="3">
    <location>
        <begin position="46"/>
        <end position="281"/>
    </location>
</feature>
<keyword evidence="5" id="KW-1185">Reference proteome</keyword>
<dbReference type="GO" id="GO:0016020">
    <property type="term" value="C:membrane"/>
    <property type="evidence" value="ECO:0007669"/>
    <property type="project" value="TreeGrafter"/>
</dbReference>
<dbReference type="Pfam" id="PF01522">
    <property type="entry name" value="Polysacc_deac_1"/>
    <property type="match status" value="1"/>
</dbReference>
<reference evidence="5" key="1">
    <citation type="submission" date="2016-10" db="EMBL/GenBank/DDBJ databases">
        <authorList>
            <person name="Varghese N."/>
            <person name="Submissions S."/>
        </authorList>
    </citation>
    <scope>NUCLEOTIDE SEQUENCE [LARGE SCALE GENOMIC DNA]</scope>
    <source>
        <strain evidence="5">DSM 16995</strain>
    </source>
</reference>
<organism evidence="4 5">
    <name type="scientific">Maridesulfovibrio ferrireducens</name>
    <dbReference type="NCBI Taxonomy" id="246191"/>
    <lineage>
        <taxon>Bacteria</taxon>
        <taxon>Pseudomonadati</taxon>
        <taxon>Thermodesulfobacteriota</taxon>
        <taxon>Desulfovibrionia</taxon>
        <taxon>Desulfovibrionales</taxon>
        <taxon>Desulfovibrionaceae</taxon>
        <taxon>Maridesulfovibrio</taxon>
    </lineage>
</organism>
<dbReference type="PANTHER" id="PTHR10587">
    <property type="entry name" value="GLYCOSYL TRANSFERASE-RELATED"/>
    <property type="match status" value="1"/>
</dbReference>
<sequence length="287" mass="33075">MIWGPLLRTYQNRYAAFLARTVIHKTAPADFFLKFMSKQKNPLGTAAYALTFDFDFEKDIDAFPYLLDTLKKHDIQAGFAVIGKFVEKYPDIHKRAVDDGHEIINHSYTHPDNPHWAPDRYFNKLTYAEQKDEIEKAHEIYHNILGIDPIGFRTPHYGNLHTESVYPILAELGYKYSSSTAACGYKGFGAPSIHSHGITEIPTGCSLNFPLAIFDSWNMLRKDNPFLGDDDLFVDEFKKTIKVVSEHCLFLTHYFDPYDIVENNKLERIISCLKKTGIETIRYCDLF</sequence>
<accession>A0A1G9CNZ5</accession>
<dbReference type="RefSeq" id="WP_092158330.1">
    <property type="nucleotide sequence ID" value="NZ_FNGA01000001.1"/>
</dbReference>
<dbReference type="InterPro" id="IPR002509">
    <property type="entry name" value="NODB_dom"/>
</dbReference>
<dbReference type="GO" id="GO:0016810">
    <property type="term" value="F:hydrolase activity, acting on carbon-nitrogen (but not peptide) bonds"/>
    <property type="evidence" value="ECO:0007669"/>
    <property type="project" value="InterPro"/>
</dbReference>
<dbReference type="STRING" id="246191.SAMN05660337_0746"/>
<dbReference type="Gene3D" id="3.20.20.370">
    <property type="entry name" value="Glycoside hydrolase/deacetylase"/>
    <property type="match status" value="1"/>
</dbReference>
<dbReference type="EMBL" id="FNGA01000001">
    <property type="protein sequence ID" value="SDK53372.1"/>
    <property type="molecule type" value="Genomic_DNA"/>
</dbReference>